<dbReference type="Pfam" id="PF02776">
    <property type="entry name" value="TPP_enzyme_N"/>
    <property type="match status" value="1"/>
</dbReference>
<dbReference type="GO" id="GO:0009097">
    <property type="term" value="P:isoleucine biosynthetic process"/>
    <property type="evidence" value="ECO:0007669"/>
    <property type="project" value="UniProtKB-UniPathway"/>
</dbReference>
<dbReference type="GO" id="GO:0000287">
    <property type="term" value="F:magnesium ion binding"/>
    <property type="evidence" value="ECO:0007669"/>
    <property type="project" value="UniProtKB-UniRule"/>
</dbReference>
<evidence type="ECO:0000259" key="16">
    <source>
        <dbReference type="Pfam" id="PF02775"/>
    </source>
</evidence>
<dbReference type="InterPro" id="IPR012000">
    <property type="entry name" value="Thiamin_PyroP_enz_cen_dom"/>
</dbReference>
<evidence type="ECO:0000256" key="1">
    <source>
        <dbReference type="ARBA" id="ARBA00004974"/>
    </source>
</evidence>
<dbReference type="UniPathway" id="UPA00049">
    <property type="reaction ID" value="UER00059"/>
</dbReference>
<name>S0L2P2_9ENTE</name>
<evidence type="ECO:0000256" key="8">
    <source>
        <dbReference type="ARBA" id="ARBA00022723"/>
    </source>
</evidence>
<organism evidence="18 19">
    <name type="scientific">Enterococcus sulfureus ATCC 49903</name>
    <dbReference type="NCBI Taxonomy" id="1140003"/>
    <lineage>
        <taxon>Bacteria</taxon>
        <taxon>Bacillati</taxon>
        <taxon>Bacillota</taxon>
        <taxon>Bacilli</taxon>
        <taxon>Lactobacillales</taxon>
        <taxon>Enterococcaceae</taxon>
        <taxon>Enterococcus</taxon>
    </lineage>
</organism>
<dbReference type="FunFam" id="3.40.50.970:FF:000007">
    <property type="entry name" value="Acetolactate synthase"/>
    <property type="match status" value="1"/>
</dbReference>
<dbReference type="GO" id="GO:0030976">
    <property type="term" value="F:thiamine pyrophosphate binding"/>
    <property type="evidence" value="ECO:0007669"/>
    <property type="project" value="UniProtKB-UniRule"/>
</dbReference>
<dbReference type="InterPro" id="IPR029061">
    <property type="entry name" value="THDP-binding"/>
</dbReference>
<evidence type="ECO:0000256" key="4">
    <source>
        <dbReference type="ARBA" id="ARBA00013145"/>
    </source>
</evidence>
<evidence type="ECO:0000256" key="7">
    <source>
        <dbReference type="ARBA" id="ARBA00022679"/>
    </source>
</evidence>
<reference evidence="18 19" key="1">
    <citation type="submission" date="2013-03" db="EMBL/GenBank/DDBJ databases">
        <title>The Genome Sequence of Enterococcus sulfureus ATCC_49903 (PacBio/Illumina hybrid assembly).</title>
        <authorList>
            <consortium name="The Broad Institute Genomics Platform"/>
            <consortium name="The Broad Institute Genome Sequencing Center for Infectious Disease"/>
            <person name="Earl A."/>
            <person name="Russ C."/>
            <person name="Gilmore M."/>
            <person name="Surin D."/>
            <person name="Walker B."/>
            <person name="Young S."/>
            <person name="Zeng Q."/>
            <person name="Gargeya S."/>
            <person name="Fitzgerald M."/>
            <person name="Haas B."/>
            <person name="Abouelleil A."/>
            <person name="Allen A.W."/>
            <person name="Alvarado L."/>
            <person name="Arachchi H.M."/>
            <person name="Berlin A.M."/>
            <person name="Chapman S.B."/>
            <person name="Gainer-Dewar J."/>
            <person name="Goldberg J."/>
            <person name="Griggs A."/>
            <person name="Gujja S."/>
            <person name="Hansen M."/>
            <person name="Howarth C."/>
            <person name="Imamovic A."/>
            <person name="Ireland A."/>
            <person name="Larimer J."/>
            <person name="McCowan C."/>
            <person name="Murphy C."/>
            <person name="Pearson M."/>
            <person name="Poon T.W."/>
            <person name="Priest M."/>
            <person name="Roberts A."/>
            <person name="Saif S."/>
            <person name="Shea T."/>
            <person name="Sisk P."/>
            <person name="Sykes S."/>
            <person name="Wortman J."/>
            <person name="Nusbaum C."/>
            <person name="Birren B."/>
        </authorList>
    </citation>
    <scope>NUCLEOTIDE SEQUENCE [LARGE SCALE GENOMIC DNA]</scope>
    <source>
        <strain evidence="18 19">ATCC 49903</strain>
    </source>
</reference>
<evidence type="ECO:0000256" key="13">
    <source>
        <dbReference type="ARBA" id="ARBA00048670"/>
    </source>
</evidence>
<dbReference type="STRING" id="1140003.OMY_02019"/>
<dbReference type="FunFam" id="3.40.50.1220:FF:000008">
    <property type="entry name" value="Acetolactate synthase"/>
    <property type="match status" value="1"/>
</dbReference>
<comment type="similarity">
    <text evidence="3 14">Belongs to the TPP enzyme family.</text>
</comment>
<evidence type="ECO:0000259" key="17">
    <source>
        <dbReference type="Pfam" id="PF02776"/>
    </source>
</evidence>
<keyword evidence="9" id="KW-0274">FAD</keyword>
<evidence type="ECO:0000313" key="18">
    <source>
        <dbReference type="EMBL" id="EOT82949.1"/>
    </source>
</evidence>
<evidence type="ECO:0000313" key="19">
    <source>
        <dbReference type="Proteomes" id="UP000015961"/>
    </source>
</evidence>
<dbReference type="OrthoDB" id="4494979at2"/>
<dbReference type="InterPro" id="IPR012001">
    <property type="entry name" value="Thiamin_PyroP_enz_TPP-bd_dom"/>
</dbReference>
<dbReference type="InterPro" id="IPR039368">
    <property type="entry name" value="AHAS_TPP"/>
</dbReference>
<dbReference type="CDD" id="cd02015">
    <property type="entry name" value="TPP_AHAS"/>
    <property type="match status" value="1"/>
</dbReference>
<dbReference type="CDD" id="cd07035">
    <property type="entry name" value="TPP_PYR_POX_like"/>
    <property type="match status" value="1"/>
</dbReference>
<accession>S0L2P2</accession>
<dbReference type="Gene3D" id="3.40.50.1220">
    <property type="entry name" value="TPP-binding domain"/>
    <property type="match status" value="1"/>
</dbReference>
<evidence type="ECO:0000256" key="11">
    <source>
        <dbReference type="ARBA" id="ARBA00023052"/>
    </source>
</evidence>
<dbReference type="InterPro" id="IPR029035">
    <property type="entry name" value="DHS-like_NAD/FAD-binding_dom"/>
</dbReference>
<dbReference type="NCBIfam" id="TIGR00118">
    <property type="entry name" value="acolac_lg"/>
    <property type="match status" value="1"/>
</dbReference>
<dbReference type="PANTHER" id="PTHR18968">
    <property type="entry name" value="THIAMINE PYROPHOSPHATE ENZYMES"/>
    <property type="match status" value="1"/>
</dbReference>
<proteinExistence type="inferred from homology"/>
<evidence type="ECO:0000256" key="9">
    <source>
        <dbReference type="ARBA" id="ARBA00022827"/>
    </source>
</evidence>
<dbReference type="GO" id="GO:0050660">
    <property type="term" value="F:flavin adenine dinucleotide binding"/>
    <property type="evidence" value="ECO:0007669"/>
    <property type="project" value="InterPro"/>
</dbReference>
<sequence length="564" mass="61326">MPNKTGAHQLLDALATQEVEFIFGYPGGAVLPIYDALYGYQKIKHILVRHEQGATHAAQGYTKVTGKPGVVLVTSGPGATNAVTGIADAMSDSLPMIVLTGQVATAGIGKDSFQEADMLGITMPITKYNYQIRSIEEIESVVNEAFHLATTGRMGPVVIDIPKDIMAQLTIIEAPQKQPVSLPNYQPTYLPNQVQVDKVLHALHQATRPVVLVGAGVGHAQATTELRTFVETYQIPTLSTLLGLGILPQQHPLFLGMGGMHGSYAANMALTQCDLLINIGSRFDDRLASAPSEFAPNATIVHIDLDPAEIGKVVRVDIPLVADAKATLMALNQAPILPQVDRSKWKDTLMEYQTHYPFSYERSNTQIKPQAVIEEIGQLTKGEALVATDVGQHQMWVAQFYPFSTDHQLITSGGLGTMGYGIPAAIGAQLAQPEKQVVIFVGDGGFQMTNQELILLKQYNLPIKVILFNNHSLGMVHQWQHTFFEDHYSESEFEQQPNFVALAKAYGIDAFTLTDPSDVQSKLAQAFAVNIPQVIEVIIPSSEQVFPMVPAGKANDQMIGVVRK</sequence>
<dbReference type="InterPro" id="IPR011766">
    <property type="entry name" value="TPP_enzyme_TPP-bd"/>
</dbReference>
<evidence type="ECO:0000256" key="6">
    <source>
        <dbReference type="ARBA" id="ARBA00022630"/>
    </source>
</evidence>
<dbReference type="PANTHER" id="PTHR18968:SF13">
    <property type="entry name" value="ACETOLACTATE SYNTHASE CATALYTIC SUBUNIT, MITOCHONDRIAL"/>
    <property type="match status" value="1"/>
</dbReference>
<dbReference type="PROSITE" id="PS00187">
    <property type="entry name" value="TPP_ENZYMES"/>
    <property type="match status" value="1"/>
</dbReference>
<keyword evidence="6" id="KW-0285">Flavoprotein</keyword>
<dbReference type="EMBL" id="ASWO01000007">
    <property type="protein sequence ID" value="EOT82949.1"/>
    <property type="molecule type" value="Genomic_DNA"/>
</dbReference>
<dbReference type="Gene3D" id="3.40.50.970">
    <property type="match status" value="2"/>
</dbReference>
<keyword evidence="10 14" id="KW-0460">Magnesium</keyword>
<dbReference type="Pfam" id="PF00205">
    <property type="entry name" value="TPP_enzyme_M"/>
    <property type="match status" value="1"/>
</dbReference>
<comment type="pathway">
    <text evidence="1 14">Amino-acid biosynthesis; L-isoleucine biosynthesis; L-isoleucine from 2-oxobutanoate: step 1/4.</text>
</comment>
<feature type="domain" description="Thiamine pyrophosphate enzyme central" evidence="15">
    <location>
        <begin position="196"/>
        <end position="331"/>
    </location>
</feature>
<feature type="domain" description="Thiamine pyrophosphate enzyme N-terminal TPP-binding" evidence="17">
    <location>
        <begin position="5"/>
        <end position="118"/>
    </location>
</feature>
<dbReference type="PATRIC" id="fig|1140003.3.peg.1946"/>
<dbReference type="InterPro" id="IPR045229">
    <property type="entry name" value="TPP_enz"/>
</dbReference>
<comment type="cofactor">
    <cofactor evidence="14">
        <name>Mg(2+)</name>
        <dbReference type="ChEBI" id="CHEBI:18420"/>
    </cofactor>
    <text evidence="14">Binds 1 Mg(2+) ion per subunit.</text>
</comment>
<dbReference type="Pfam" id="PF02775">
    <property type="entry name" value="TPP_enzyme_C"/>
    <property type="match status" value="1"/>
</dbReference>
<keyword evidence="5 14" id="KW-0028">Amino-acid biosynthesis</keyword>
<dbReference type="GO" id="GO:0003984">
    <property type="term" value="F:acetolactate synthase activity"/>
    <property type="evidence" value="ECO:0007669"/>
    <property type="project" value="UniProtKB-EC"/>
</dbReference>
<dbReference type="UniPathway" id="UPA00047">
    <property type="reaction ID" value="UER00055"/>
</dbReference>
<dbReference type="InterPro" id="IPR000399">
    <property type="entry name" value="TPP-bd_CS"/>
</dbReference>
<keyword evidence="19" id="KW-1185">Reference proteome</keyword>
<dbReference type="Proteomes" id="UP000015961">
    <property type="component" value="Unassembled WGS sequence"/>
</dbReference>
<dbReference type="eggNOG" id="COG0028">
    <property type="taxonomic scope" value="Bacteria"/>
</dbReference>
<evidence type="ECO:0000256" key="12">
    <source>
        <dbReference type="ARBA" id="ARBA00023304"/>
    </source>
</evidence>
<protein>
    <recommendedName>
        <fullName evidence="4 14">Acetolactate synthase</fullName>
        <ecNumber evidence="4 14">2.2.1.6</ecNumber>
    </recommendedName>
</protein>
<dbReference type="SUPFAM" id="SSF52467">
    <property type="entry name" value="DHS-like NAD/FAD-binding domain"/>
    <property type="match status" value="1"/>
</dbReference>
<evidence type="ECO:0000256" key="10">
    <source>
        <dbReference type="ARBA" id="ARBA00022842"/>
    </source>
</evidence>
<keyword evidence="8 14" id="KW-0479">Metal-binding</keyword>
<comment type="caution">
    <text evidence="18">The sequence shown here is derived from an EMBL/GenBank/DDBJ whole genome shotgun (WGS) entry which is preliminary data.</text>
</comment>
<comment type="pathway">
    <text evidence="2 14">Amino-acid biosynthesis; L-valine biosynthesis; L-valine from pyruvate: step 1/4.</text>
</comment>
<dbReference type="AlphaFoldDB" id="S0L2P2"/>
<keyword evidence="7 14" id="KW-0808">Transferase</keyword>
<dbReference type="EC" id="2.2.1.6" evidence="4 14"/>
<feature type="domain" description="Thiamine pyrophosphate enzyme TPP-binding" evidence="16">
    <location>
        <begin position="389"/>
        <end position="537"/>
    </location>
</feature>
<keyword evidence="12 14" id="KW-0100">Branched-chain amino acid biosynthesis</keyword>
<gene>
    <name evidence="18" type="ORF">I573_02062</name>
</gene>
<evidence type="ECO:0000256" key="14">
    <source>
        <dbReference type="RuleBase" id="RU003591"/>
    </source>
</evidence>
<dbReference type="GO" id="GO:0005948">
    <property type="term" value="C:acetolactate synthase complex"/>
    <property type="evidence" value="ECO:0007669"/>
    <property type="project" value="TreeGrafter"/>
</dbReference>
<evidence type="ECO:0000259" key="15">
    <source>
        <dbReference type="Pfam" id="PF00205"/>
    </source>
</evidence>
<dbReference type="InterPro" id="IPR012846">
    <property type="entry name" value="Acetolactate_synth_lsu"/>
</dbReference>
<dbReference type="SUPFAM" id="SSF52518">
    <property type="entry name" value="Thiamin diphosphate-binding fold (THDP-binding)"/>
    <property type="match status" value="2"/>
</dbReference>
<dbReference type="FunFam" id="3.40.50.970:FF:000016">
    <property type="entry name" value="Acetolactate synthase"/>
    <property type="match status" value="1"/>
</dbReference>
<comment type="cofactor">
    <cofactor evidence="14">
        <name>thiamine diphosphate</name>
        <dbReference type="ChEBI" id="CHEBI:58937"/>
    </cofactor>
    <text evidence="14">Binds 1 thiamine pyrophosphate per subunit.</text>
</comment>
<evidence type="ECO:0000256" key="3">
    <source>
        <dbReference type="ARBA" id="ARBA00007812"/>
    </source>
</evidence>
<dbReference type="RefSeq" id="WP_016186451.1">
    <property type="nucleotide sequence ID" value="NZ_ASWO01000007.1"/>
</dbReference>
<keyword evidence="11 14" id="KW-0786">Thiamine pyrophosphate</keyword>
<comment type="catalytic activity">
    <reaction evidence="13 14">
        <text>2 pyruvate + H(+) = (2S)-2-acetolactate + CO2</text>
        <dbReference type="Rhea" id="RHEA:25249"/>
        <dbReference type="ChEBI" id="CHEBI:15361"/>
        <dbReference type="ChEBI" id="CHEBI:15378"/>
        <dbReference type="ChEBI" id="CHEBI:16526"/>
        <dbReference type="ChEBI" id="CHEBI:58476"/>
        <dbReference type="EC" id="2.2.1.6"/>
    </reaction>
</comment>
<evidence type="ECO:0000256" key="2">
    <source>
        <dbReference type="ARBA" id="ARBA00005025"/>
    </source>
</evidence>
<dbReference type="GO" id="GO:0009099">
    <property type="term" value="P:L-valine biosynthetic process"/>
    <property type="evidence" value="ECO:0007669"/>
    <property type="project" value="UniProtKB-UniPathway"/>
</dbReference>
<evidence type="ECO:0000256" key="5">
    <source>
        <dbReference type="ARBA" id="ARBA00022605"/>
    </source>
</evidence>